<evidence type="ECO:0000313" key="3">
    <source>
        <dbReference type="EMBL" id="UOQ67391.1"/>
    </source>
</evidence>
<dbReference type="Proteomes" id="UP000830401">
    <property type="component" value="Chromosome"/>
</dbReference>
<feature type="chain" id="PRO_5045542936" description="DUF4136 domain-containing protein" evidence="2">
    <location>
        <begin position="22"/>
        <end position="240"/>
    </location>
</feature>
<feature type="compositionally biased region" description="Low complexity" evidence="1">
    <location>
        <begin position="212"/>
        <end position="240"/>
    </location>
</feature>
<keyword evidence="4" id="KW-1185">Reference proteome</keyword>
<sequence>MFKHFTRFLAFGSILVSTSCAGSYTAIQPSRISTYQSTTTASPVEFSYQYSALIAHGGNKKYLKKERKFGYQVVAVKVKNNTSAALQFGRDLELSFGDRPIAPVPAVQAANDLKQGVAIYLLYILGIGQVGGTTDPYTGQTTGGTLLPWGPFVAAGNMIGAGMANTNLRKEFMQYDMANKIIRPGETAYGIVSLRENNVAPLRLSLRNQAASSTPAQPTQLPTAPAAPASSPAPATGSGR</sequence>
<organism evidence="3 4">
    <name type="scientific">Hymenobacter volaticus</name>
    <dbReference type="NCBI Taxonomy" id="2932254"/>
    <lineage>
        <taxon>Bacteria</taxon>
        <taxon>Pseudomonadati</taxon>
        <taxon>Bacteroidota</taxon>
        <taxon>Cytophagia</taxon>
        <taxon>Cytophagales</taxon>
        <taxon>Hymenobacteraceae</taxon>
        <taxon>Hymenobacter</taxon>
    </lineage>
</organism>
<name>A0ABY4G9C5_9BACT</name>
<reference evidence="3" key="1">
    <citation type="submission" date="2022-04" db="EMBL/GenBank/DDBJ databases">
        <title>Hymenobacter sp. isolated from the air.</title>
        <authorList>
            <person name="Won M."/>
            <person name="Lee C.-M."/>
            <person name="Woen H.-Y."/>
            <person name="Kwon S.-W."/>
        </authorList>
    </citation>
    <scope>NUCLEOTIDE SEQUENCE</scope>
    <source>
        <strain evidence="3">5420S-77</strain>
    </source>
</reference>
<dbReference type="PROSITE" id="PS51257">
    <property type="entry name" value="PROKAR_LIPOPROTEIN"/>
    <property type="match status" value="1"/>
</dbReference>
<accession>A0ABY4G9C5</accession>
<gene>
    <name evidence="3" type="ORF">MUN86_05795</name>
</gene>
<proteinExistence type="predicted"/>
<evidence type="ECO:0000256" key="2">
    <source>
        <dbReference type="SAM" id="SignalP"/>
    </source>
</evidence>
<keyword evidence="2" id="KW-0732">Signal</keyword>
<evidence type="ECO:0008006" key="5">
    <source>
        <dbReference type="Google" id="ProtNLM"/>
    </source>
</evidence>
<evidence type="ECO:0000313" key="4">
    <source>
        <dbReference type="Proteomes" id="UP000830401"/>
    </source>
</evidence>
<feature type="region of interest" description="Disordered" evidence="1">
    <location>
        <begin position="209"/>
        <end position="240"/>
    </location>
</feature>
<dbReference type="EMBL" id="CP095061">
    <property type="protein sequence ID" value="UOQ67391.1"/>
    <property type="molecule type" value="Genomic_DNA"/>
</dbReference>
<evidence type="ECO:0000256" key="1">
    <source>
        <dbReference type="SAM" id="MobiDB-lite"/>
    </source>
</evidence>
<feature type="signal peptide" evidence="2">
    <location>
        <begin position="1"/>
        <end position="21"/>
    </location>
</feature>
<protein>
    <recommendedName>
        <fullName evidence="5">DUF4136 domain-containing protein</fullName>
    </recommendedName>
</protein>
<dbReference type="RefSeq" id="WP_245122855.1">
    <property type="nucleotide sequence ID" value="NZ_CP095061.1"/>
</dbReference>